<proteinExistence type="predicted"/>
<gene>
    <name evidence="1" type="ORF">PV06_01506</name>
</gene>
<dbReference type="RefSeq" id="XP_016269166.1">
    <property type="nucleotide sequence ID" value="XM_016402113.1"/>
</dbReference>
<accession>A0A0D2E2G0</accession>
<protein>
    <submittedName>
        <fullName evidence="1">Uncharacterized protein</fullName>
    </submittedName>
</protein>
<reference evidence="1 2" key="1">
    <citation type="submission" date="2015-01" db="EMBL/GenBank/DDBJ databases">
        <title>The Genome Sequence of Exophiala oligosperma CBS72588.</title>
        <authorList>
            <consortium name="The Broad Institute Genomics Platform"/>
            <person name="Cuomo C."/>
            <person name="de Hoog S."/>
            <person name="Gorbushina A."/>
            <person name="Stielow B."/>
            <person name="Teixiera M."/>
            <person name="Abouelleil A."/>
            <person name="Chapman S.B."/>
            <person name="Priest M."/>
            <person name="Young S.K."/>
            <person name="Wortman J."/>
            <person name="Nusbaum C."/>
            <person name="Birren B."/>
        </authorList>
    </citation>
    <scope>NUCLEOTIDE SEQUENCE [LARGE SCALE GENOMIC DNA]</scope>
    <source>
        <strain evidence="1 2">CBS 72588</strain>
    </source>
</reference>
<dbReference type="AlphaFoldDB" id="A0A0D2E2G0"/>
<name>A0A0D2E2G0_9EURO</name>
<dbReference type="GeneID" id="27353580"/>
<keyword evidence="2" id="KW-1185">Reference proteome</keyword>
<dbReference type="VEuPathDB" id="FungiDB:PV06_01506"/>
<sequence length="138" mass="15056">MNINSASSLEGIVLAVVPHLFRQRANSGFQASTGVSAAMPGEAQRRELGFFFSKVLRRFQGGKPPVVEKRVAPGSGIKANPGERFILHRGIGESAVRHGQRVGFRGGTPYRILKASQSVRVRFNQALDHADRLGPRPR</sequence>
<organism evidence="1 2">
    <name type="scientific">Exophiala oligosperma</name>
    <dbReference type="NCBI Taxonomy" id="215243"/>
    <lineage>
        <taxon>Eukaryota</taxon>
        <taxon>Fungi</taxon>
        <taxon>Dikarya</taxon>
        <taxon>Ascomycota</taxon>
        <taxon>Pezizomycotina</taxon>
        <taxon>Eurotiomycetes</taxon>
        <taxon>Chaetothyriomycetidae</taxon>
        <taxon>Chaetothyriales</taxon>
        <taxon>Herpotrichiellaceae</taxon>
        <taxon>Exophiala</taxon>
    </lineage>
</organism>
<dbReference type="HOGENOM" id="CLU_1855288_0_0_1"/>
<evidence type="ECO:0000313" key="1">
    <source>
        <dbReference type="EMBL" id="KIW48950.1"/>
    </source>
</evidence>
<dbReference type="Proteomes" id="UP000053342">
    <property type="component" value="Unassembled WGS sequence"/>
</dbReference>
<dbReference type="EMBL" id="KN847332">
    <property type="protein sequence ID" value="KIW48950.1"/>
    <property type="molecule type" value="Genomic_DNA"/>
</dbReference>
<evidence type="ECO:0000313" key="2">
    <source>
        <dbReference type="Proteomes" id="UP000053342"/>
    </source>
</evidence>